<evidence type="ECO:0000259" key="2">
    <source>
        <dbReference type="Pfam" id="PF04556"/>
    </source>
</evidence>
<dbReference type="InterPro" id="IPR021191">
    <property type="entry name" value="Restrct_endonuc_II_DpnII"/>
</dbReference>
<dbReference type="EC" id="3.1.21.4" evidence="1"/>
<evidence type="ECO:0000313" key="3">
    <source>
        <dbReference type="EMBL" id="MBF9305066.1"/>
    </source>
</evidence>
<dbReference type="GO" id="GO:0003677">
    <property type="term" value="F:DNA binding"/>
    <property type="evidence" value="ECO:0007669"/>
    <property type="project" value="UniProtKB-UniRule"/>
</dbReference>
<organism evidence="3 4">
    <name type="scientific">Staphylococcus epidermidis</name>
    <dbReference type="NCBI Taxonomy" id="1282"/>
    <lineage>
        <taxon>Bacteria</taxon>
        <taxon>Bacillati</taxon>
        <taxon>Bacillota</taxon>
        <taxon>Bacilli</taxon>
        <taxon>Bacillales</taxon>
        <taxon>Staphylococcaceae</taxon>
        <taxon>Staphylococcus</taxon>
    </lineage>
</organism>
<dbReference type="EMBL" id="JADPYN010000092">
    <property type="protein sequence ID" value="MBF9305066.1"/>
    <property type="molecule type" value="Genomic_DNA"/>
</dbReference>
<dbReference type="InterPro" id="IPR007637">
    <property type="entry name" value="Restrct_endonuc_II_DpnII-like"/>
</dbReference>
<comment type="similarity">
    <text evidence="1">Belongs to the DpnII type II restriction endonuclease family.</text>
</comment>
<dbReference type="InterPro" id="IPR011335">
    <property type="entry name" value="Restrct_endonuc-II-like"/>
</dbReference>
<dbReference type="Pfam" id="PF04556">
    <property type="entry name" value="DpnII"/>
    <property type="match status" value="1"/>
</dbReference>
<dbReference type="PIRSF" id="PIRSF016080">
    <property type="entry name" value="Restrict_endonuc_II_DpmII"/>
    <property type="match status" value="1"/>
</dbReference>
<keyword evidence="1" id="KW-0540">Nuclease</keyword>
<dbReference type="GO" id="GO:0009036">
    <property type="term" value="F:type II site-specific deoxyribonuclease activity"/>
    <property type="evidence" value="ECO:0007669"/>
    <property type="project" value="UniProtKB-UniRule"/>
</dbReference>
<keyword evidence="1 3" id="KW-0255">Endonuclease</keyword>
<accession>A0A8I0WAU8</accession>
<evidence type="ECO:0000256" key="1">
    <source>
        <dbReference type="PIRNR" id="PIRNR016080"/>
    </source>
</evidence>
<dbReference type="RefSeq" id="WP_196310179.1">
    <property type="nucleotide sequence ID" value="NZ_JADPYN010000092.1"/>
</dbReference>
<feature type="domain" description="Restriction endonuclease type II DpnII-like" evidence="2">
    <location>
        <begin position="6"/>
        <end position="280"/>
    </location>
</feature>
<dbReference type="Proteomes" id="UP000622362">
    <property type="component" value="Unassembled WGS sequence"/>
</dbReference>
<dbReference type="AlphaFoldDB" id="A0A8I0WAU8"/>
<sequence length="285" mass="33063">MVEKRNFNEWIAKFKESISSYEYYIDFKKVINNVEKIKLELNLLNSLIGSSNIEDDFRNLVSKYPEVLKCIPILLAIRGNEVNIKTIDEDLVFNFKEQNYSIERYCEFMRGTGLFNLLENHLINNLFDYVTGVETGLDSNGRKNRGGHLMEDLVEENIKQLGVRYEKEVRTDKLIGNYDLDISSITNNGKTIKRFDFVIYHNNKVYAIETNFYRSGGSKLNETARSFKNIAINSVDIPNFEFVWITDGKGWKSARNNLSETFSIMDNLYSINDLENGALSKLFNN</sequence>
<keyword evidence="1" id="KW-0378">Hydrolase</keyword>
<comment type="catalytic activity">
    <reaction evidence="1">
        <text>Endonucleolytic cleavage of DNA to give specific double-stranded fragments with terminal 5'-phosphates.</text>
        <dbReference type="EC" id="3.1.21.4"/>
    </reaction>
</comment>
<protein>
    <recommendedName>
        <fullName evidence="1">Type-2 restriction enzyme</fullName>
        <ecNumber evidence="1">3.1.21.4</ecNumber>
    </recommendedName>
</protein>
<keyword evidence="1" id="KW-0680">Restriction system</keyword>
<dbReference type="SUPFAM" id="SSF52980">
    <property type="entry name" value="Restriction endonuclease-like"/>
    <property type="match status" value="1"/>
</dbReference>
<dbReference type="GO" id="GO:0009307">
    <property type="term" value="P:DNA restriction-modification system"/>
    <property type="evidence" value="ECO:0007669"/>
    <property type="project" value="UniProtKB-UniRule"/>
</dbReference>
<comment type="caution">
    <text evidence="3">The sequence shown here is derived from an EMBL/GenBank/DDBJ whole genome shotgun (WGS) entry which is preliminary data.</text>
</comment>
<reference evidence="3" key="1">
    <citation type="submission" date="2020-11" db="EMBL/GenBank/DDBJ databases">
        <title>Molecular epidemiology and genomic profiles of multidrug-resistant bacteria collected from clinical sources in South Africa.</title>
        <authorList>
            <person name="Asante J."/>
            <person name="Amoako D.G."/>
        </authorList>
    </citation>
    <scope>NUCLEOTIDE SEQUENCE</scope>
    <source>
        <strain evidence="3">C68</strain>
    </source>
</reference>
<proteinExistence type="inferred from homology"/>
<comment type="function">
    <text evidence="1">A P subtype restriction enzyme that recognizes the double-stranded unmethylated sequence 5'-GATC-3'.</text>
</comment>
<name>A0A8I0WAU8_STAEP</name>
<gene>
    <name evidence="3" type="ORF">I3V53_13560</name>
</gene>
<evidence type="ECO:0000313" key="4">
    <source>
        <dbReference type="Proteomes" id="UP000622362"/>
    </source>
</evidence>